<evidence type="ECO:0000313" key="14">
    <source>
        <dbReference type="Proteomes" id="UP000053328"/>
    </source>
</evidence>
<accession>A0A0D1Z9U2</accession>
<dbReference type="RefSeq" id="XP_016229988.1">
    <property type="nucleotide sequence ID" value="XM_016386180.1"/>
</dbReference>
<dbReference type="GeneID" id="27338955"/>
<dbReference type="PANTHER" id="PTHR28629:SF14">
    <property type="entry name" value="DIHYDROXYACETONE KINASE 1"/>
    <property type="match status" value="1"/>
</dbReference>
<dbReference type="Pfam" id="PF02734">
    <property type="entry name" value="Dak2"/>
    <property type="match status" value="1"/>
</dbReference>
<reference evidence="13 14" key="1">
    <citation type="submission" date="2015-01" db="EMBL/GenBank/DDBJ databases">
        <title>The Genome Sequence of Exophiala spinifera CBS89968.</title>
        <authorList>
            <consortium name="The Broad Institute Genomics Platform"/>
            <person name="Cuomo C."/>
            <person name="de Hoog S."/>
            <person name="Gorbushina A."/>
            <person name="Stielow B."/>
            <person name="Teixiera M."/>
            <person name="Abouelleil A."/>
            <person name="Chapman S.B."/>
            <person name="Priest M."/>
            <person name="Young S.K."/>
            <person name="Wortman J."/>
            <person name="Nusbaum C."/>
            <person name="Birren B."/>
        </authorList>
    </citation>
    <scope>NUCLEOTIDE SEQUENCE [LARGE SCALE GENOMIC DNA]</scope>
    <source>
        <strain evidence="13 14">CBS 89968</strain>
    </source>
</reference>
<dbReference type="InterPro" id="IPR050861">
    <property type="entry name" value="Dihydroxyacetone_Kinase"/>
</dbReference>
<dbReference type="SMART" id="SM01120">
    <property type="entry name" value="Dak2"/>
    <property type="match status" value="1"/>
</dbReference>
<dbReference type="GO" id="GO:0005829">
    <property type="term" value="C:cytosol"/>
    <property type="evidence" value="ECO:0007669"/>
    <property type="project" value="TreeGrafter"/>
</dbReference>
<dbReference type="FunFam" id="3.30.1180.20:FF:000001">
    <property type="entry name" value="Dihydroxyacetone kinase 1"/>
    <property type="match status" value="1"/>
</dbReference>
<evidence type="ECO:0000256" key="6">
    <source>
        <dbReference type="ARBA" id="ARBA00022777"/>
    </source>
</evidence>
<evidence type="ECO:0000259" key="11">
    <source>
        <dbReference type="PROSITE" id="PS51480"/>
    </source>
</evidence>
<dbReference type="Proteomes" id="UP000053328">
    <property type="component" value="Unassembled WGS sequence"/>
</dbReference>
<comment type="similarity">
    <text evidence="3">Belongs to the dihydroxyacetone kinase (DAK) family.</text>
</comment>
<name>A0A0D1Z9U2_9EURO</name>
<dbReference type="Pfam" id="PF02733">
    <property type="entry name" value="Dak1"/>
    <property type="match status" value="1"/>
</dbReference>
<evidence type="ECO:0000256" key="10">
    <source>
        <dbReference type="ARBA" id="ARBA00048898"/>
    </source>
</evidence>
<dbReference type="OrthoDB" id="1724672at2759"/>
<comment type="function">
    <text evidence="1">Catalyzes both the phosphorylation of dihydroxyacetone and of glyceraldehyde.</text>
</comment>
<dbReference type="Gene3D" id="3.30.1180.20">
    <property type="entry name" value="Dihydroxyacetone kinase, domain 2"/>
    <property type="match status" value="1"/>
</dbReference>
<evidence type="ECO:0000256" key="9">
    <source>
        <dbReference type="ARBA" id="ARBA00047974"/>
    </source>
</evidence>
<organism evidence="13 14">
    <name type="scientific">Exophiala spinifera</name>
    <dbReference type="NCBI Taxonomy" id="91928"/>
    <lineage>
        <taxon>Eukaryota</taxon>
        <taxon>Fungi</taxon>
        <taxon>Dikarya</taxon>
        <taxon>Ascomycota</taxon>
        <taxon>Pezizomycotina</taxon>
        <taxon>Eurotiomycetes</taxon>
        <taxon>Chaetothyriomycetidae</taxon>
        <taxon>Chaetothyriales</taxon>
        <taxon>Herpotrichiellaceae</taxon>
        <taxon>Exophiala</taxon>
    </lineage>
</organism>
<dbReference type="PROSITE" id="PS51481">
    <property type="entry name" value="DHAK"/>
    <property type="match status" value="1"/>
</dbReference>
<dbReference type="SUPFAM" id="SSF82549">
    <property type="entry name" value="DAK1/DegV-like"/>
    <property type="match status" value="1"/>
</dbReference>
<dbReference type="STRING" id="91928.A0A0D1Z9U2"/>
<keyword evidence="8" id="KW-0067">ATP-binding</keyword>
<evidence type="ECO:0000256" key="8">
    <source>
        <dbReference type="ARBA" id="ARBA00022840"/>
    </source>
</evidence>
<dbReference type="FunFam" id="1.25.40.340:FF:000002">
    <property type="entry name" value="Dihydroxyacetone kinase, L subunit"/>
    <property type="match status" value="1"/>
</dbReference>
<comment type="catalytic activity">
    <reaction evidence="9">
        <text>D-glyceraldehyde + ATP = D-glyceraldehyde 3-phosphate + ADP + H(+)</text>
        <dbReference type="Rhea" id="RHEA:13941"/>
        <dbReference type="ChEBI" id="CHEBI:15378"/>
        <dbReference type="ChEBI" id="CHEBI:17378"/>
        <dbReference type="ChEBI" id="CHEBI:30616"/>
        <dbReference type="ChEBI" id="CHEBI:59776"/>
        <dbReference type="ChEBI" id="CHEBI:456216"/>
        <dbReference type="EC" id="2.7.1.28"/>
    </reaction>
</comment>
<dbReference type="HOGENOM" id="CLU_017054_6_0_1"/>
<dbReference type="PROSITE" id="PS51480">
    <property type="entry name" value="DHAL"/>
    <property type="match status" value="1"/>
</dbReference>
<keyword evidence="14" id="KW-1185">Reference proteome</keyword>
<dbReference type="InterPro" id="IPR036117">
    <property type="entry name" value="DhaL_dom_sf"/>
</dbReference>
<dbReference type="GO" id="GO:0004371">
    <property type="term" value="F:glycerone kinase activity"/>
    <property type="evidence" value="ECO:0007669"/>
    <property type="project" value="UniProtKB-EC"/>
</dbReference>
<dbReference type="UniPathway" id="UPA00617">
    <property type="reaction ID" value="UER00669"/>
</dbReference>
<dbReference type="InterPro" id="IPR004006">
    <property type="entry name" value="DhaK_dom"/>
</dbReference>
<dbReference type="InterPro" id="IPR004007">
    <property type="entry name" value="DhaL_dom"/>
</dbReference>
<dbReference type="VEuPathDB" id="FungiDB:PV08_11872"/>
<dbReference type="GO" id="GO:0050354">
    <property type="term" value="F:triokinase activity"/>
    <property type="evidence" value="ECO:0007669"/>
    <property type="project" value="UniProtKB-EC"/>
</dbReference>
<comment type="pathway">
    <text evidence="2">Polyol metabolism; glycerol fermentation; glycerone phosphate from glycerol (oxidative route): step 2/2.</text>
</comment>
<keyword evidence="5" id="KW-0547">Nucleotide-binding</keyword>
<dbReference type="Gene3D" id="3.40.50.10440">
    <property type="entry name" value="Dihydroxyacetone kinase, domain 1"/>
    <property type="match status" value="1"/>
</dbReference>
<evidence type="ECO:0000313" key="13">
    <source>
        <dbReference type="EMBL" id="KIW09772.1"/>
    </source>
</evidence>
<evidence type="ECO:0000256" key="4">
    <source>
        <dbReference type="ARBA" id="ARBA00022679"/>
    </source>
</evidence>
<evidence type="ECO:0000256" key="1">
    <source>
        <dbReference type="ARBA" id="ARBA00003264"/>
    </source>
</evidence>
<dbReference type="Gene3D" id="1.25.40.340">
    <property type="match status" value="1"/>
</dbReference>
<feature type="domain" description="DhaK" evidence="12">
    <location>
        <begin position="1"/>
        <end position="282"/>
    </location>
</feature>
<evidence type="ECO:0000256" key="3">
    <source>
        <dbReference type="ARBA" id="ARBA00008757"/>
    </source>
</evidence>
<dbReference type="PANTHER" id="PTHR28629">
    <property type="entry name" value="TRIOKINASE/FMN CYCLASE"/>
    <property type="match status" value="1"/>
</dbReference>
<dbReference type="GO" id="GO:0005524">
    <property type="term" value="F:ATP binding"/>
    <property type="evidence" value="ECO:0007669"/>
    <property type="project" value="UniProtKB-KW"/>
</dbReference>
<gene>
    <name evidence="13" type="ORF">PV08_11872</name>
</gene>
<proteinExistence type="inferred from homology"/>
<evidence type="ECO:0000256" key="7">
    <source>
        <dbReference type="ARBA" id="ARBA00022798"/>
    </source>
</evidence>
<dbReference type="GO" id="GO:0019588">
    <property type="term" value="P:anaerobic glycerol catabolic process"/>
    <property type="evidence" value="ECO:0007669"/>
    <property type="project" value="UniProtKB-UniPathway"/>
</dbReference>
<sequence>MLDAAVCGAVFASPGVQQILQGLGYISSRHGTLMIVKNYTGDKLNFGLAAEIYQATAKHHMEMVVVQDDVSVPRSRNQKVGRRGLAGTVLVHKIAGAAASAGGTLTQVAQVAQYVANNIVTIGASLDHCIPPGHSEVMSLASDEIELGMGIHNEPGTRKISPQPDIVTLVDGMLDHLLNPNDPGRAYLEIHGTPQRLPVVLLVNNLGGLSVLEIHAISHVAVSRLEETYQIRPQRIYVGPYMTSLNGPGFSISLLNLEPKADGPEPSYLLSLLDAPAQCAGWTPSLLESSTQQLPIDSRVVSGGPVVDFSSVESIPCDASFVSTLFENVYREVAKQEPEITHFDTVIGDGDCGTTLLSGAKAVLDVVNGGSHDSLSHILLDVSKAVMDTMGGTSGALYGLFFGAFARSVQQHYKQDQGLSASVFAKSAQDALENLKRYTTAREGSRTLMDTLIPFVRTFSEASTRSDDIANILASSLEAAKKGTEATKELPSSFGRSAYVGAHSGAENGEKHDITGAIPDPGACGVVAVLTGLYSTFSTSK</sequence>
<evidence type="ECO:0000259" key="12">
    <source>
        <dbReference type="PROSITE" id="PS51481"/>
    </source>
</evidence>
<protein>
    <submittedName>
        <fullName evidence="13">Dihydroxyacetone kinase</fullName>
    </submittedName>
</protein>
<evidence type="ECO:0000256" key="2">
    <source>
        <dbReference type="ARBA" id="ARBA00004778"/>
    </source>
</evidence>
<dbReference type="SUPFAM" id="SSF101473">
    <property type="entry name" value="DhaL-like"/>
    <property type="match status" value="1"/>
</dbReference>
<dbReference type="EMBL" id="KN847502">
    <property type="protein sequence ID" value="KIW09772.1"/>
    <property type="molecule type" value="Genomic_DNA"/>
</dbReference>
<dbReference type="AlphaFoldDB" id="A0A0D1Z9U2"/>
<keyword evidence="7" id="KW-0319">Glycerol metabolism</keyword>
<comment type="catalytic activity">
    <reaction evidence="10">
        <text>dihydroxyacetone + ATP = dihydroxyacetone phosphate + ADP + H(+)</text>
        <dbReference type="Rhea" id="RHEA:15773"/>
        <dbReference type="ChEBI" id="CHEBI:15378"/>
        <dbReference type="ChEBI" id="CHEBI:16016"/>
        <dbReference type="ChEBI" id="CHEBI:30616"/>
        <dbReference type="ChEBI" id="CHEBI:57642"/>
        <dbReference type="ChEBI" id="CHEBI:456216"/>
        <dbReference type="EC" id="2.7.1.29"/>
    </reaction>
</comment>
<keyword evidence="4" id="KW-0808">Transferase</keyword>
<evidence type="ECO:0000256" key="5">
    <source>
        <dbReference type="ARBA" id="ARBA00022741"/>
    </source>
</evidence>
<feature type="domain" description="DhaL" evidence="11">
    <location>
        <begin position="320"/>
        <end position="535"/>
    </location>
</feature>
<keyword evidence="6 13" id="KW-0418">Kinase</keyword>